<proteinExistence type="predicted"/>
<evidence type="ECO:0000313" key="1">
    <source>
        <dbReference type="EMBL" id="ORX69265.1"/>
    </source>
</evidence>
<dbReference type="EMBL" id="MCFD01000008">
    <property type="protein sequence ID" value="ORX69265.1"/>
    <property type="molecule type" value="Genomic_DNA"/>
</dbReference>
<dbReference type="Proteomes" id="UP000193922">
    <property type="component" value="Unassembled WGS sequence"/>
</dbReference>
<comment type="caution">
    <text evidence="1">The sequence shown here is derived from an EMBL/GenBank/DDBJ whole genome shotgun (WGS) entry which is preliminary data.</text>
</comment>
<dbReference type="GeneID" id="63800479"/>
<keyword evidence="2" id="KW-1185">Reference proteome</keyword>
<protein>
    <submittedName>
        <fullName evidence="1">Uncharacterized protein</fullName>
    </submittedName>
</protein>
<sequence>MAVLFRGSAWRLLIMGRGRGSSSGAGGGVLRIDRARSSTVWQKKQSQDVWHAHWHACSWLRQHSLSSHPRHFWQPMACGNSKVQVGDSKERFVCFACEELVNGQKRMYEGTRGELKAWRGGGALRFIYILKGPVRYPYKLRWGDQTAVCCDVFLFASSTALIVYQNSFLDAVCYILALEMRSGQTQQGFSLIW</sequence>
<dbReference type="AlphaFoldDB" id="A0A1Y1W7A9"/>
<organism evidence="1 2">
    <name type="scientific">Linderina pennispora</name>
    <dbReference type="NCBI Taxonomy" id="61395"/>
    <lineage>
        <taxon>Eukaryota</taxon>
        <taxon>Fungi</taxon>
        <taxon>Fungi incertae sedis</taxon>
        <taxon>Zoopagomycota</taxon>
        <taxon>Kickxellomycotina</taxon>
        <taxon>Kickxellomycetes</taxon>
        <taxon>Kickxellales</taxon>
        <taxon>Kickxellaceae</taxon>
        <taxon>Linderina</taxon>
    </lineage>
</organism>
<reference evidence="1 2" key="1">
    <citation type="submission" date="2016-07" db="EMBL/GenBank/DDBJ databases">
        <title>Pervasive Adenine N6-methylation of Active Genes in Fungi.</title>
        <authorList>
            <consortium name="DOE Joint Genome Institute"/>
            <person name="Mondo S.J."/>
            <person name="Dannebaum R.O."/>
            <person name="Kuo R.C."/>
            <person name="Labutti K."/>
            <person name="Haridas S."/>
            <person name="Kuo A."/>
            <person name="Salamov A."/>
            <person name="Ahrendt S.R."/>
            <person name="Lipzen A."/>
            <person name="Sullivan W."/>
            <person name="Andreopoulos W.B."/>
            <person name="Clum A."/>
            <person name="Lindquist E."/>
            <person name="Daum C."/>
            <person name="Ramamoorthy G.K."/>
            <person name="Gryganskyi A."/>
            <person name="Culley D."/>
            <person name="Magnuson J.K."/>
            <person name="James T.Y."/>
            <person name="O'Malley M.A."/>
            <person name="Stajich J.E."/>
            <person name="Spatafora J.W."/>
            <person name="Visel A."/>
            <person name="Grigoriev I.V."/>
        </authorList>
    </citation>
    <scope>NUCLEOTIDE SEQUENCE [LARGE SCALE GENOMIC DNA]</scope>
    <source>
        <strain evidence="1 2">ATCC 12442</strain>
    </source>
</reference>
<evidence type="ECO:0000313" key="2">
    <source>
        <dbReference type="Proteomes" id="UP000193922"/>
    </source>
</evidence>
<dbReference type="RefSeq" id="XP_040742997.1">
    <property type="nucleotide sequence ID" value="XM_040883831.1"/>
</dbReference>
<name>A0A1Y1W7A9_9FUNG</name>
<accession>A0A1Y1W7A9</accession>
<gene>
    <name evidence="1" type="ORF">DL89DRAFT_174003</name>
</gene>